<feature type="domain" description="Core-binding (CB)" evidence="6">
    <location>
        <begin position="67"/>
        <end position="179"/>
    </location>
</feature>
<dbReference type="Pfam" id="PF00589">
    <property type="entry name" value="Phage_integrase"/>
    <property type="match status" value="1"/>
</dbReference>
<dbReference type="RefSeq" id="WP_119661952.1">
    <property type="nucleotide sequence ID" value="NZ_QUAL01000190.1"/>
</dbReference>
<dbReference type="Proteomes" id="UP000284057">
    <property type="component" value="Unassembled WGS sequence"/>
</dbReference>
<dbReference type="InterPro" id="IPR013762">
    <property type="entry name" value="Integrase-like_cat_sf"/>
</dbReference>
<dbReference type="PANTHER" id="PTHR30349:SF91">
    <property type="entry name" value="INTA PROTEIN"/>
    <property type="match status" value="1"/>
</dbReference>
<dbReference type="InterPro" id="IPR004107">
    <property type="entry name" value="Integrase_SAM-like_N"/>
</dbReference>
<keyword evidence="1" id="KW-0229">DNA integration</keyword>
<dbReference type="InterPro" id="IPR050090">
    <property type="entry name" value="Tyrosine_recombinase_XerCD"/>
</dbReference>
<keyword evidence="8" id="KW-1185">Reference proteome</keyword>
<organism evidence="7 8">
    <name type="scientific">Jiangella rhizosphaerae</name>
    <dbReference type="NCBI Taxonomy" id="2293569"/>
    <lineage>
        <taxon>Bacteria</taxon>
        <taxon>Bacillati</taxon>
        <taxon>Actinomycetota</taxon>
        <taxon>Actinomycetes</taxon>
        <taxon>Jiangellales</taxon>
        <taxon>Jiangellaceae</taxon>
        <taxon>Jiangella</taxon>
    </lineage>
</organism>
<proteinExistence type="predicted"/>
<evidence type="ECO:0000313" key="8">
    <source>
        <dbReference type="Proteomes" id="UP000284057"/>
    </source>
</evidence>
<dbReference type="CDD" id="cd01189">
    <property type="entry name" value="INT_ICEBs1_C_like"/>
    <property type="match status" value="1"/>
</dbReference>
<accession>A0A418KL57</accession>
<evidence type="ECO:0000256" key="2">
    <source>
        <dbReference type="ARBA" id="ARBA00023125"/>
    </source>
</evidence>
<evidence type="ECO:0000313" key="7">
    <source>
        <dbReference type="EMBL" id="RIQ18262.1"/>
    </source>
</evidence>
<dbReference type="GO" id="GO:0006310">
    <property type="term" value="P:DNA recombination"/>
    <property type="evidence" value="ECO:0007669"/>
    <property type="project" value="UniProtKB-KW"/>
</dbReference>
<evidence type="ECO:0000256" key="3">
    <source>
        <dbReference type="ARBA" id="ARBA00023172"/>
    </source>
</evidence>
<dbReference type="AlphaFoldDB" id="A0A418KL57"/>
<dbReference type="InterPro" id="IPR002104">
    <property type="entry name" value="Integrase_catalytic"/>
</dbReference>
<dbReference type="Pfam" id="PF14659">
    <property type="entry name" value="Phage_int_SAM_3"/>
    <property type="match status" value="1"/>
</dbReference>
<evidence type="ECO:0000256" key="1">
    <source>
        <dbReference type="ARBA" id="ARBA00022908"/>
    </source>
</evidence>
<gene>
    <name evidence="7" type="ORF">DY240_21855</name>
</gene>
<dbReference type="InterPro" id="IPR011010">
    <property type="entry name" value="DNA_brk_join_enz"/>
</dbReference>
<feature type="domain" description="Tyr recombinase" evidence="5">
    <location>
        <begin position="200"/>
        <end position="399"/>
    </location>
</feature>
<dbReference type="Gene3D" id="1.10.150.130">
    <property type="match status" value="1"/>
</dbReference>
<evidence type="ECO:0000259" key="6">
    <source>
        <dbReference type="PROSITE" id="PS51900"/>
    </source>
</evidence>
<dbReference type="PROSITE" id="PS51900">
    <property type="entry name" value="CB"/>
    <property type="match status" value="1"/>
</dbReference>
<sequence>MTGRVRANGEGSIYPYRTGYAAYAWVTKPNGNRARKYVYGKTEDEVRDKIGNVREAAERGPVATSSMTVRAYALNWLEDLIRPNLAPATYAKYETFVRRYIIPGIGSKRVDRLTVRDVQTWLNKVRTTCQCCAQGKDAARGEAARCCAVKPRRCCKDLPAPSSVRAIRECVRSMLSAALTDELVTRNVAALVKLPHGRARQTQAWTSEQARLFLDSARRDHDPLLALYVLVLVLGLRKGEVLGLCWSDVNTDSGEVHLTRQLQRVGGELLHRDLKTDSSSARLPLPDIVVAALKQRRQDQSADQDTAGELWHTTDLVFTTRYGTPIEPRNVNRSFTRRCGLATVPTITVHDARRTCATLLVDLGVHPRVVMQILRHSKIAMTMEIYSKVTSDQTRDALRQLGDALGWADDDQGE</sequence>
<reference evidence="7 8" key="1">
    <citation type="submission" date="2018-09" db="EMBL/GenBank/DDBJ databases">
        <title>Isolation, diversity and antifungal activity of actinobacteria from wheat.</title>
        <authorList>
            <person name="Han C."/>
        </authorList>
    </citation>
    <scope>NUCLEOTIDE SEQUENCE [LARGE SCALE GENOMIC DNA]</scope>
    <source>
        <strain evidence="7 8">NEAU-YY265</strain>
    </source>
</reference>
<dbReference type="EMBL" id="QUAL01000190">
    <property type="protein sequence ID" value="RIQ18262.1"/>
    <property type="molecule type" value="Genomic_DNA"/>
</dbReference>
<comment type="caution">
    <text evidence="7">The sequence shown here is derived from an EMBL/GenBank/DDBJ whole genome shotgun (WGS) entry which is preliminary data.</text>
</comment>
<dbReference type="Gene3D" id="1.10.443.10">
    <property type="entry name" value="Intergrase catalytic core"/>
    <property type="match status" value="1"/>
</dbReference>
<keyword evidence="3" id="KW-0233">DNA recombination</keyword>
<keyword evidence="2 4" id="KW-0238">DNA-binding</keyword>
<dbReference type="PROSITE" id="PS51898">
    <property type="entry name" value="TYR_RECOMBINASE"/>
    <property type="match status" value="1"/>
</dbReference>
<dbReference type="InterPro" id="IPR010998">
    <property type="entry name" value="Integrase_recombinase_N"/>
</dbReference>
<dbReference type="InterPro" id="IPR044068">
    <property type="entry name" value="CB"/>
</dbReference>
<dbReference type="PANTHER" id="PTHR30349">
    <property type="entry name" value="PHAGE INTEGRASE-RELATED"/>
    <property type="match status" value="1"/>
</dbReference>
<name>A0A418KL57_9ACTN</name>
<dbReference type="GO" id="GO:0015074">
    <property type="term" value="P:DNA integration"/>
    <property type="evidence" value="ECO:0007669"/>
    <property type="project" value="UniProtKB-KW"/>
</dbReference>
<dbReference type="GO" id="GO:0003677">
    <property type="term" value="F:DNA binding"/>
    <property type="evidence" value="ECO:0007669"/>
    <property type="project" value="UniProtKB-UniRule"/>
</dbReference>
<evidence type="ECO:0000256" key="4">
    <source>
        <dbReference type="PROSITE-ProRule" id="PRU01248"/>
    </source>
</evidence>
<dbReference type="SUPFAM" id="SSF56349">
    <property type="entry name" value="DNA breaking-rejoining enzymes"/>
    <property type="match status" value="1"/>
</dbReference>
<protein>
    <submittedName>
        <fullName evidence="7">Site-specific integrase</fullName>
    </submittedName>
</protein>
<dbReference type="OrthoDB" id="1822491at2"/>
<evidence type="ECO:0000259" key="5">
    <source>
        <dbReference type="PROSITE" id="PS51898"/>
    </source>
</evidence>